<feature type="transmembrane region" description="Helical" evidence="8">
    <location>
        <begin position="183"/>
        <end position="205"/>
    </location>
</feature>
<keyword evidence="5 8" id="KW-0812">Transmembrane</keyword>
<comment type="subcellular location">
    <subcellularLocation>
        <location evidence="1 8">Cell membrane</location>
        <topology evidence="1 8">Multi-pass membrane protein</topology>
    </subcellularLocation>
</comment>
<comment type="caution">
    <text evidence="10">The sequence shown here is derived from an EMBL/GenBank/DDBJ whole genome shotgun (WGS) entry which is preliminary data.</text>
</comment>
<evidence type="ECO:0000259" key="9">
    <source>
        <dbReference type="PROSITE" id="PS51012"/>
    </source>
</evidence>
<evidence type="ECO:0000256" key="8">
    <source>
        <dbReference type="RuleBase" id="RU361157"/>
    </source>
</evidence>
<feature type="transmembrane region" description="Helical" evidence="8">
    <location>
        <begin position="39"/>
        <end position="57"/>
    </location>
</feature>
<proteinExistence type="inferred from homology"/>
<feature type="transmembrane region" description="Helical" evidence="8">
    <location>
        <begin position="349"/>
        <end position="370"/>
    </location>
</feature>
<gene>
    <name evidence="10" type="ORF">HMPREF9420_0051</name>
</gene>
<dbReference type="PRINTS" id="PR00164">
    <property type="entry name" value="ABC2TRNSPORT"/>
</dbReference>
<keyword evidence="6 8" id="KW-1133">Transmembrane helix</keyword>
<organism evidence="10 11">
    <name type="scientific">Segatella salivae DSM 15606</name>
    <dbReference type="NCBI Taxonomy" id="888832"/>
    <lineage>
        <taxon>Bacteria</taxon>
        <taxon>Pseudomonadati</taxon>
        <taxon>Bacteroidota</taxon>
        <taxon>Bacteroidia</taxon>
        <taxon>Bacteroidales</taxon>
        <taxon>Prevotellaceae</taxon>
        <taxon>Segatella</taxon>
    </lineage>
</organism>
<protein>
    <recommendedName>
        <fullName evidence="8">Transport permease protein</fullName>
    </recommendedName>
</protein>
<evidence type="ECO:0000256" key="7">
    <source>
        <dbReference type="ARBA" id="ARBA00023136"/>
    </source>
</evidence>
<reference evidence="10 11" key="1">
    <citation type="submission" date="2010-12" db="EMBL/GenBank/DDBJ databases">
        <authorList>
            <person name="Muzny D."/>
            <person name="Qin X."/>
            <person name="Deng J."/>
            <person name="Jiang H."/>
            <person name="Liu Y."/>
            <person name="Qu J."/>
            <person name="Song X.-Z."/>
            <person name="Zhang L."/>
            <person name="Thornton R."/>
            <person name="Coyle M."/>
            <person name="Francisco L."/>
            <person name="Jackson L."/>
            <person name="Javaid M."/>
            <person name="Korchina V."/>
            <person name="Kovar C."/>
            <person name="Mata R."/>
            <person name="Mathew T."/>
            <person name="Ngo R."/>
            <person name="Nguyen L."/>
            <person name="Nguyen N."/>
            <person name="Okwuonu G."/>
            <person name="Ongeri F."/>
            <person name="Pham C."/>
            <person name="Simmons D."/>
            <person name="Wilczek-Boney K."/>
            <person name="Hale W."/>
            <person name="Jakkamsetti A."/>
            <person name="Pham P."/>
            <person name="Ruth R."/>
            <person name="San Lucas F."/>
            <person name="Warren J."/>
            <person name="Zhang J."/>
            <person name="Zhao Z."/>
            <person name="Zhou C."/>
            <person name="Zhu D."/>
            <person name="Lee S."/>
            <person name="Bess C."/>
            <person name="Blankenburg K."/>
            <person name="Forbes L."/>
            <person name="Fu Q."/>
            <person name="Gubbala S."/>
            <person name="Hirani K."/>
            <person name="Jayaseelan J.C."/>
            <person name="Lara F."/>
            <person name="Munidasa M."/>
            <person name="Palculict T."/>
            <person name="Patil S."/>
            <person name="Pu L.-L."/>
            <person name="Saada N."/>
            <person name="Tang L."/>
            <person name="Weissenberger G."/>
            <person name="Zhu Y."/>
            <person name="Hemphill L."/>
            <person name="Shang Y."/>
            <person name="Youmans B."/>
            <person name="Ayvaz T."/>
            <person name="Ross M."/>
            <person name="Santibanez J."/>
            <person name="Aqrawi P."/>
            <person name="Gross S."/>
            <person name="Joshi V."/>
            <person name="Fowler G."/>
            <person name="Nazareth L."/>
            <person name="Reid J."/>
            <person name="Worley K."/>
            <person name="Petrosino J."/>
            <person name="Highlander S."/>
            <person name="Gibbs R."/>
        </authorList>
    </citation>
    <scope>NUCLEOTIDE SEQUENCE [LARGE SCALE GENOMIC DNA]</scope>
    <source>
        <strain evidence="10 11">DSM 15606</strain>
    </source>
</reference>
<evidence type="ECO:0000256" key="6">
    <source>
        <dbReference type="ARBA" id="ARBA00022989"/>
    </source>
</evidence>
<evidence type="ECO:0000313" key="10">
    <source>
        <dbReference type="EMBL" id="EFV05790.1"/>
    </source>
</evidence>
<keyword evidence="7 8" id="KW-0472">Membrane</keyword>
<dbReference type="Pfam" id="PF12698">
    <property type="entry name" value="ABC2_membrane_3"/>
    <property type="match status" value="1"/>
</dbReference>
<name>E6MKN4_9BACT</name>
<dbReference type="GO" id="GO:0140359">
    <property type="term" value="F:ABC-type transporter activity"/>
    <property type="evidence" value="ECO:0007669"/>
    <property type="project" value="InterPro"/>
</dbReference>
<dbReference type="InterPro" id="IPR047817">
    <property type="entry name" value="ABC2_TM_bact-type"/>
</dbReference>
<dbReference type="STRING" id="888832.HMPREF9420_0051"/>
<evidence type="ECO:0000256" key="5">
    <source>
        <dbReference type="ARBA" id="ARBA00022692"/>
    </source>
</evidence>
<dbReference type="GO" id="GO:0043190">
    <property type="term" value="C:ATP-binding cassette (ABC) transporter complex"/>
    <property type="evidence" value="ECO:0007669"/>
    <property type="project" value="InterPro"/>
</dbReference>
<evidence type="ECO:0000313" key="11">
    <source>
        <dbReference type="Proteomes" id="UP000003874"/>
    </source>
</evidence>
<evidence type="ECO:0000256" key="2">
    <source>
        <dbReference type="ARBA" id="ARBA00007783"/>
    </source>
</evidence>
<dbReference type="eggNOG" id="COG0842">
    <property type="taxonomic scope" value="Bacteria"/>
</dbReference>
<dbReference type="InterPro" id="IPR000412">
    <property type="entry name" value="ABC_2_transport"/>
</dbReference>
<dbReference type="InterPro" id="IPR013525">
    <property type="entry name" value="ABC2_TM"/>
</dbReference>
<feature type="transmembrane region" description="Helical" evidence="8">
    <location>
        <begin position="293"/>
        <end position="314"/>
    </location>
</feature>
<feature type="domain" description="ABC transmembrane type-2" evidence="9">
    <location>
        <begin position="148"/>
        <end position="375"/>
    </location>
</feature>
<feature type="transmembrane region" description="Helical" evidence="8">
    <location>
        <begin position="260"/>
        <end position="281"/>
    </location>
</feature>
<dbReference type="PANTHER" id="PTHR30294:SF29">
    <property type="entry name" value="MULTIDRUG ABC TRANSPORTER PERMEASE YBHS-RELATED"/>
    <property type="match status" value="1"/>
</dbReference>
<dbReference type="InterPro" id="IPR051449">
    <property type="entry name" value="ABC-2_transporter_component"/>
</dbReference>
<dbReference type="PANTHER" id="PTHR30294">
    <property type="entry name" value="MEMBRANE COMPONENT OF ABC TRANSPORTER YHHJ-RELATED"/>
    <property type="match status" value="1"/>
</dbReference>
<evidence type="ECO:0000256" key="4">
    <source>
        <dbReference type="ARBA" id="ARBA00022475"/>
    </source>
</evidence>
<evidence type="ECO:0000256" key="3">
    <source>
        <dbReference type="ARBA" id="ARBA00022448"/>
    </source>
</evidence>
<comment type="similarity">
    <text evidence="2 8">Belongs to the ABC-2 integral membrane protein family.</text>
</comment>
<dbReference type="AlphaFoldDB" id="E6MKN4"/>
<accession>E6MKN4</accession>
<keyword evidence="4 8" id="KW-1003">Cell membrane</keyword>
<dbReference type="HOGENOM" id="CLU_039483_8_0_10"/>
<dbReference type="PROSITE" id="PS51012">
    <property type="entry name" value="ABC_TM2"/>
    <property type="match status" value="1"/>
</dbReference>
<dbReference type="Proteomes" id="UP000003874">
    <property type="component" value="Unassembled WGS sequence"/>
</dbReference>
<feature type="transmembrane region" description="Helical" evidence="8">
    <location>
        <begin position="225"/>
        <end position="248"/>
    </location>
</feature>
<sequence>MRFLLSWRDNPTDKVFSMKEFWSFIIKEKQHIMRDRRTMMILFGMPIILMLIFGFAISTDVRNVRTVVVMSQIDHQTQRMINALDESEYFNVLYKVHTPAEAEQLIRNQKADMGIVFSTDFASKYGEVQLIIDGTDPNMAQQYNNYASQIMGTQLMNVMQRKAPSAIALKMLYNPQMKSSYNFVPGIMGILLMLICAMMTSISIVREKERGTMEVLLVSPVRPFLIILAKAVPYLVLAFVVLLAILLMSRFVLFVPIAGSLWLILLVSTIYIFMALSLGLLISTIAKTQMAALLMSAVMLLMPCTMLSGMMFPIESMPHVLQWVAALIPPRYYISAMRKLLIMGVSFRYVLSEVITLLGMTALFLTVALLKFNKRLG</sequence>
<dbReference type="EMBL" id="AEQO01000003">
    <property type="protein sequence ID" value="EFV05790.1"/>
    <property type="molecule type" value="Genomic_DNA"/>
</dbReference>
<keyword evidence="11" id="KW-1185">Reference proteome</keyword>
<keyword evidence="3 8" id="KW-0813">Transport</keyword>
<evidence type="ECO:0000256" key="1">
    <source>
        <dbReference type="ARBA" id="ARBA00004651"/>
    </source>
</evidence>